<keyword evidence="2" id="KW-1185">Reference proteome</keyword>
<organism evidence="1 2">
    <name type="scientific">Henosepilachna vigintioctopunctata</name>
    <dbReference type="NCBI Taxonomy" id="420089"/>
    <lineage>
        <taxon>Eukaryota</taxon>
        <taxon>Metazoa</taxon>
        <taxon>Ecdysozoa</taxon>
        <taxon>Arthropoda</taxon>
        <taxon>Hexapoda</taxon>
        <taxon>Insecta</taxon>
        <taxon>Pterygota</taxon>
        <taxon>Neoptera</taxon>
        <taxon>Endopterygota</taxon>
        <taxon>Coleoptera</taxon>
        <taxon>Polyphaga</taxon>
        <taxon>Cucujiformia</taxon>
        <taxon>Coccinelloidea</taxon>
        <taxon>Coccinellidae</taxon>
        <taxon>Epilachninae</taxon>
        <taxon>Epilachnini</taxon>
        <taxon>Henosepilachna</taxon>
    </lineage>
</organism>
<dbReference type="Gene3D" id="3.30.160.60">
    <property type="entry name" value="Classic Zinc Finger"/>
    <property type="match status" value="1"/>
</dbReference>
<dbReference type="EMBL" id="JARQZJ010000127">
    <property type="protein sequence ID" value="KAK9891266.1"/>
    <property type="molecule type" value="Genomic_DNA"/>
</dbReference>
<proteinExistence type="predicted"/>
<accession>A0AAW1V6D5</accession>
<evidence type="ECO:0000313" key="2">
    <source>
        <dbReference type="Proteomes" id="UP001431783"/>
    </source>
</evidence>
<comment type="caution">
    <text evidence="1">The sequence shown here is derived from an EMBL/GenBank/DDBJ whole genome shotgun (WGS) entry which is preliminary data.</text>
</comment>
<sequence>MIKFPNLKLAIKTFFRQKSIEINFHRTMTKKKRVNLTMRKGAHRKKIAKAMAKRRFEQESSNFRNQETGPPCTILKEDTHENKLRFPVYRNAEPFIRNNCDVIESGNSIKSVVCNYVKIEKTDEVSVENTMLYQPKHIVDRNVIDEQYTNGSGSSCSQKDPARFSVYQKVKPFIQDKCDVDVIESGNSIQSVVRSSVKIEQTDEVSVENTVLHQPKYTFYRNCISDEFIYTFSQEDPTKSVKIEENDEVSVENTVLYQPKYTDITAGNSIAQQSTDGSGYIMSAEDATSSCFSHPGNWVELGTSFNEILEYAPNRMLCPVEKRKTTLEDNRSVNEVLPRESSSHFTTPQIYQCQFCDHTATEMYKLHVHINSFHIKLKYFKCKYCYFKVFSENDLVLHVDNVCTSVYK</sequence>
<gene>
    <name evidence="1" type="ORF">WA026_013577</name>
</gene>
<dbReference type="Proteomes" id="UP001431783">
    <property type="component" value="Unassembled WGS sequence"/>
</dbReference>
<reference evidence="1 2" key="1">
    <citation type="submission" date="2023-03" db="EMBL/GenBank/DDBJ databases">
        <title>Genome insight into feeding habits of ladybird beetles.</title>
        <authorList>
            <person name="Li H.-S."/>
            <person name="Huang Y.-H."/>
            <person name="Pang H."/>
        </authorList>
    </citation>
    <scope>NUCLEOTIDE SEQUENCE [LARGE SCALE GENOMIC DNA]</scope>
    <source>
        <strain evidence="1">SYSU_2023b</strain>
        <tissue evidence="1">Whole body</tissue>
    </source>
</reference>
<dbReference type="AlphaFoldDB" id="A0AAW1V6D5"/>
<evidence type="ECO:0008006" key="3">
    <source>
        <dbReference type="Google" id="ProtNLM"/>
    </source>
</evidence>
<protein>
    <recommendedName>
        <fullName evidence="3">C2H2-type domain-containing protein</fullName>
    </recommendedName>
</protein>
<evidence type="ECO:0000313" key="1">
    <source>
        <dbReference type="EMBL" id="KAK9891266.1"/>
    </source>
</evidence>
<name>A0AAW1V6D5_9CUCU</name>